<keyword evidence="10" id="KW-1185">Reference proteome</keyword>
<keyword evidence="5" id="KW-0143">Chaperone</keyword>
<evidence type="ECO:0000256" key="4">
    <source>
        <dbReference type="ARBA" id="ARBA00022764"/>
    </source>
</evidence>
<sequence>MSNIDTTGVKGIMQNTGFLNSPACIRHPNCANKFSKGLRLAIAAASVAWFSSLPTPVKASVVIGGTRVIYMASEPEVTLKLSNEGRSPALVQSWIDAGDVKSAPTTVNAPFVVTPPISRIDPGKSQTLRIVYTGEPLPHDRESVYWLDVLEVPPKPRDAADVNRVQIAFRSRIKLFYRPEKLKGTSADAPSQIHWRLIRAAGKQTLEGHNPTQYYISLVDVTLLSGPHKATADGGMIGPGETHAFPLSGEEIEAAGAKVHYTTVNDYGAFVDGETPVLPSGAALLK</sequence>
<dbReference type="InterPro" id="IPR036316">
    <property type="entry name" value="Pili_assmbl_chap_C_dom_sf"/>
</dbReference>
<evidence type="ECO:0000313" key="10">
    <source>
        <dbReference type="Proteomes" id="UP001056386"/>
    </source>
</evidence>
<dbReference type="InterPro" id="IPR050643">
    <property type="entry name" value="Periplasmic_pilus_chap"/>
</dbReference>
<organism evidence="9 10">
    <name type="scientific">Burkholderia glumae</name>
    <name type="common">Pseudomonas glumae</name>
    <dbReference type="NCBI Taxonomy" id="337"/>
    <lineage>
        <taxon>Bacteria</taxon>
        <taxon>Pseudomonadati</taxon>
        <taxon>Pseudomonadota</taxon>
        <taxon>Betaproteobacteria</taxon>
        <taxon>Burkholderiales</taxon>
        <taxon>Burkholderiaceae</taxon>
        <taxon>Burkholderia</taxon>
    </lineage>
</organism>
<dbReference type="InterPro" id="IPR016148">
    <property type="entry name" value="Pili_assmbl_chaperone_C"/>
</dbReference>
<dbReference type="Pfam" id="PF02753">
    <property type="entry name" value="PapD_C"/>
    <property type="match status" value="1"/>
</dbReference>
<evidence type="ECO:0000313" key="8">
    <source>
        <dbReference type="EMBL" id="USS43744.1"/>
    </source>
</evidence>
<dbReference type="EMBL" id="CP099583">
    <property type="protein sequence ID" value="USS43744.1"/>
    <property type="molecule type" value="Genomic_DNA"/>
</dbReference>
<accession>A0ABY5BBD9</accession>
<dbReference type="PRINTS" id="PR00969">
    <property type="entry name" value="CHAPERONPILI"/>
</dbReference>
<evidence type="ECO:0000256" key="2">
    <source>
        <dbReference type="ARBA" id="ARBA00007399"/>
    </source>
</evidence>
<dbReference type="InterPro" id="IPR013783">
    <property type="entry name" value="Ig-like_fold"/>
</dbReference>
<evidence type="ECO:0000256" key="1">
    <source>
        <dbReference type="ARBA" id="ARBA00004418"/>
    </source>
</evidence>
<evidence type="ECO:0000256" key="3">
    <source>
        <dbReference type="ARBA" id="ARBA00022729"/>
    </source>
</evidence>
<dbReference type="InterPro" id="IPR008962">
    <property type="entry name" value="PapD-like_sf"/>
</dbReference>
<dbReference type="InterPro" id="IPR016147">
    <property type="entry name" value="Pili_assmbl_chaperone_N"/>
</dbReference>
<protein>
    <submittedName>
        <fullName evidence="9">Fimbria/pilus periplasmic chaperone</fullName>
    </submittedName>
</protein>
<evidence type="ECO:0000313" key="9">
    <source>
        <dbReference type="EMBL" id="USS43749.1"/>
    </source>
</evidence>
<dbReference type="RefSeq" id="WP_245163835.1">
    <property type="nucleotide sequence ID" value="NZ_CP021075.1"/>
</dbReference>
<dbReference type="SUPFAM" id="SSF49354">
    <property type="entry name" value="PapD-like"/>
    <property type="match status" value="1"/>
</dbReference>
<feature type="domain" description="Pili assembly chaperone C-terminal" evidence="7">
    <location>
        <begin position="209"/>
        <end position="270"/>
    </location>
</feature>
<dbReference type="SUPFAM" id="SSF49584">
    <property type="entry name" value="Periplasmic chaperone C-domain"/>
    <property type="match status" value="1"/>
</dbReference>
<evidence type="ECO:0000259" key="7">
    <source>
        <dbReference type="Pfam" id="PF02753"/>
    </source>
</evidence>
<reference evidence="9" key="1">
    <citation type="submission" date="2022-06" db="EMBL/GenBank/DDBJ databases">
        <title>Draft genome sequence of Burkholderia glumae strain GR20004 isolated from rice panicle showing bacterial panicle blight.</title>
        <authorList>
            <person name="Choi S.Y."/>
            <person name="Lee Y.H."/>
        </authorList>
    </citation>
    <scope>NUCLEOTIDE SEQUENCE</scope>
    <source>
        <strain evidence="9">GR20004</strain>
    </source>
</reference>
<feature type="domain" description="Pili assembly chaperone N-terminal" evidence="6">
    <location>
        <begin position="60"/>
        <end position="182"/>
    </location>
</feature>
<dbReference type="InterPro" id="IPR001829">
    <property type="entry name" value="Pili_assmbl_chaperone_bac"/>
</dbReference>
<keyword evidence="3" id="KW-0732">Signal</keyword>
<gene>
    <name evidence="8" type="ORF">NFI99_04660</name>
    <name evidence="9" type="ORF">NFI99_04705</name>
</gene>
<dbReference type="PANTHER" id="PTHR30251">
    <property type="entry name" value="PILUS ASSEMBLY CHAPERONE"/>
    <property type="match status" value="1"/>
</dbReference>
<dbReference type="Gene3D" id="2.60.40.10">
    <property type="entry name" value="Immunoglobulins"/>
    <property type="match status" value="2"/>
</dbReference>
<evidence type="ECO:0000256" key="5">
    <source>
        <dbReference type="ARBA" id="ARBA00023186"/>
    </source>
</evidence>
<name>A0ABY5BBD9_BURGL</name>
<evidence type="ECO:0000259" key="6">
    <source>
        <dbReference type="Pfam" id="PF00345"/>
    </source>
</evidence>
<comment type="subcellular location">
    <subcellularLocation>
        <location evidence="1">Periplasm</location>
    </subcellularLocation>
</comment>
<dbReference type="PANTHER" id="PTHR30251:SF2">
    <property type="entry name" value="FIMBRIAL CHAPERONE YADV-RELATED"/>
    <property type="match status" value="1"/>
</dbReference>
<comment type="similarity">
    <text evidence="2">Belongs to the periplasmic pilus chaperone family.</text>
</comment>
<proteinExistence type="inferred from homology"/>
<dbReference type="EMBL" id="CP099583">
    <property type="protein sequence ID" value="USS43749.1"/>
    <property type="molecule type" value="Genomic_DNA"/>
</dbReference>
<dbReference type="Proteomes" id="UP001056386">
    <property type="component" value="Chromosome 2"/>
</dbReference>
<dbReference type="Pfam" id="PF00345">
    <property type="entry name" value="PapD_N"/>
    <property type="match status" value="1"/>
</dbReference>
<keyword evidence="4" id="KW-0574">Periplasm</keyword>